<dbReference type="Ensembl" id="ENSSFAT00005052198.1">
    <property type="protein sequence ID" value="ENSSFAP00005050560.1"/>
    <property type="gene ID" value="ENSSFAG00005024381.1"/>
</dbReference>
<dbReference type="SUPFAM" id="SSF54928">
    <property type="entry name" value="RNA-binding domain, RBD"/>
    <property type="match status" value="1"/>
</dbReference>
<dbReference type="Gene3D" id="3.30.70.330">
    <property type="match status" value="1"/>
</dbReference>
<dbReference type="InterPro" id="IPR000504">
    <property type="entry name" value="RRM_dom"/>
</dbReference>
<dbReference type="SMART" id="SM00360">
    <property type="entry name" value="RRM"/>
    <property type="match status" value="1"/>
</dbReference>
<dbReference type="InterPro" id="IPR012677">
    <property type="entry name" value="Nucleotide-bd_a/b_plait_sf"/>
</dbReference>
<dbReference type="GO" id="GO:0003723">
    <property type="term" value="F:RNA binding"/>
    <property type="evidence" value="ECO:0007669"/>
    <property type="project" value="UniProtKB-UniRule"/>
</dbReference>
<protein>
    <recommendedName>
        <fullName evidence="3">RRM domain-containing protein</fullName>
    </recommendedName>
</protein>
<evidence type="ECO:0000259" key="3">
    <source>
        <dbReference type="PROSITE" id="PS50102"/>
    </source>
</evidence>
<dbReference type="InParanoid" id="A0A672JBX8"/>
<reference evidence="4" key="2">
    <citation type="submission" date="2025-08" db="UniProtKB">
        <authorList>
            <consortium name="Ensembl"/>
        </authorList>
    </citation>
    <scope>IDENTIFICATION</scope>
</reference>
<accession>A0A672JBX8</accession>
<dbReference type="Pfam" id="PF00076">
    <property type="entry name" value="RRM_1"/>
    <property type="match status" value="1"/>
</dbReference>
<name>A0A672JBX8_SALFA</name>
<dbReference type="AlphaFoldDB" id="A0A672JBX8"/>
<evidence type="ECO:0000256" key="1">
    <source>
        <dbReference type="ARBA" id="ARBA00022884"/>
    </source>
</evidence>
<organism evidence="4 5">
    <name type="scientific">Salarias fasciatus</name>
    <name type="common">Jewelled blenny</name>
    <name type="synonym">Blennius fasciatus</name>
    <dbReference type="NCBI Taxonomy" id="181472"/>
    <lineage>
        <taxon>Eukaryota</taxon>
        <taxon>Metazoa</taxon>
        <taxon>Chordata</taxon>
        <taxon>Craniata</taxon>
        <taxon>Vertebrata</taxon>
        <taxon>Euteleostomi</taxon>
        <taxon>Actinopterygii</taxon>
        <taxon>Neopterygii</taxon>
        <taxon>Teleostei</taxon>
        <taxon>Neoteleostei</taxon>
        <taxon>Acanthomorphata</taxon>
        <taxon>Ovalentaria</taxon>
        <taxon>Blenniimorphae</taxon>
        <taxon>Blenniiformes</taxon>
        <taxon>Blennioidei</taxon>
        <taxon>Blenniidae</taxon>
        <taxon>Salariinae</taxon>
        <taxon>Salarias</taxon>
    </lineage>
</organism>
<evidence type="ECO:0000256" key="2">
    <source>
        <dbReference type="PROSITE-ProRule" id="PRU00176"/>
    </source>
</evidence>
<proteinExistence type="predicted"/>
<dbReference type="InterPro" id="IPR035979">
    <property type="entry name" value="RBD_domain_sf"/>
</dbReference>
<sequence length="204" mass="22103">MSSPELTASSLYVGDLLPTTTEVMLYEKFSQVGQVISVRVCRHRITRRSLGFGFVCFSSPEEASRAMTGMNGHVLGTQALYVVLARSRPDARPQREPFVQPRHEAYMQPQRETQVHPQQGTGGCAPTIGGSHSSASVAVFVLVVEQWTSSIPSIGCSKARGSSPNQSTCVLWTWRRRLTAWCLMGGAPGIRSPGPLVQGCPVSV</sequence>
<evidence type="ECO:0000313" key="5">
    <source>
        <dbReference type="Proteomes" id="UP000472267"/>
    </source>
</evidence>
<reference evidence="4" key="1">
    <citation type="submission" date="2019-06" db="EMBL/GenBank/DDBJ databases">
        <authorList>
            <consortium name="Wellcome Sanger Institute Data Sharing"/>
        </authorList>
    </citation>
    <scope>NUCLEOTIDE SEQUENCE [LARGE SCALE GENOMIC DNA]</scope>
</reference>
<dbReference type="Proteomes" id="UP000472267">
    <property type="component" value="Chromosome 10"/>
</dbReference>
<dbReference type="InterPro" id="IPR052462">
    <property type="entry name" value="SLIRP/GR-RBP-like"/>
</dbReference>
<keyword evidence="5" id="KW-1185">Reference proteome</keyword>
<feature type="domain" description="RRM" evidence="3">
    <location>
        <begin position="9"/>
        <end position="87"/>
    </location>
</feature>
<reference evidence="4" key="3">
    <citation type="submission" date="2025-09" db="UniProtKB">
        <authorList>
            <consortium name="Ensembl"/>
        </authorList>
    </citation>
    <scope>IDENTIFICATION</scope>
</reference>
<evidence type="ECO:0000313" key="4">
    <source>
        <dbReference type="Ensembl" id="ENSSFAP00005050560.1"/>
    </source>
</evidence>
<dbReference type="PANTHER" id="PTHR48027">
    <property type="entry name" value="HETEROGENEOUS NUCLEAR RIBONUCLEOPROTEIN 87F-RELATED"/>
    <property type="match status" value="1"/>
</dbReference>
<keyword evidence="1 2" id="KW-0694">RNA-binding</keyword>
<dbReference type="PROSITE" id="PS50102">
    <property type="entry name" value="RRM"/>
    <property type="match status" value="1"/>
</dbReference>